<keyword evidence="3" id="KW-1185">Reference proteome</keyword>
<reference evidence="2" key="1">
    <citation type="journal article" date="2020" name="Phytopathology">
        <title>Genome Sequence Resources of Colletotrichum truncatum, C. plurivorum, C. musicola, and C. sojae: Four Species Pathogenic to Soybean (Glycine max).</title>
        <authorList>
            <person name="Rogerio F."/>
            <person name="Boufleur T.R."/>
            <person name="Ciampi-Guillardi M."/>
            <person name="Sukno S.A."/>
            <person name="Thon M.R."/>
            <person name="Massola Junior N.S."/>
            <person name="Baroncelli R."/>
        </authorList>
    </citation>
    <scope>NUCLEOTIDE SEQUENCE</scope>
    <source>
        <strain evidence="2">LFN0074</strain>
    </source>
</reference>
<organism evidence="2 3">
    <name type="scientific">Colletotrichum musicola</name>
    <dbReference type="NCBI Taxonomy" id="2175873"/>
    <lineage>
        <taxon>Eukaryota</taxon>
        <taxon>Fungi</taxon>
        <taxon>Dikarya</taxon>
        <taxon>Ascomycota</taxon>
        <taxon>Pezizomycotina</taxon>
        <taxon>Sordariomycetes</taxon>
        <taxon>Hypocreomycetidae</taxon>
        <taxon>Glomerellales</taxon>
        <taxon>Glomerellaceae</taxon>
        <taxon>Colletotrichum</taxon>
        <taxon>Colletotrichum orchidearum species complex</taxon>
    </lineage>
</organism>
<accession>A0A8H6U678</accession>
<gene>
    <name evidence="2" type="ORF">CMUS01_03351</name>
</gene>
<name>A0A8H6U678_9PEZI</name>
<comment type="caution">
    <text evidence="2">The sequence shown here is derived from an EMBL/GenBank/DDBJ whole genome shotgun (WGS) entry which is preliminary data.</text>
</comment>
<dbReference type="AlphaFoldDB" id="A0A8H6U678"/>
<evidence type="ECO:0000256" key="1">
    <source>
        <dbReference type="SAM" id="MobiDB-lite"/>
    </source>
</evidence>
<sequence>MHDECEDRVLLLCRHLCPISQPSAGGAGPGPAEPIPSELTRAASHPLRPGPSSASVPDADKRWRISTSRDGTQRKPAPRSSLAVAVDSSRRCFRAPRKTSPSVASAWFLKPFPSGFPDLGSVCNLDFPLLRRLPSGQHGGSAEQRSRQGRRSQSGWSTQIGGVGAESLGGAWYWPLLRTVKRVQGETLPGMWKASRRWGYNEASWTGRAE</sequence>
<evidence type="ECO:0000313" key="2">
    <source>
        <dbReference type="EMBL" id="KAF6842174.1"/>
    </source>
</evidence>
<feature type="region of interest" description="Disordered" evidence="1">
    <location>
        <begin position="21"/>
        <end position="83"/>
    </location>
</feature>
<evidence type="ECO:0000313" key="3">
    <source>
        <dbReference type="Proteomes" id="UP000639643"/>
    </source>
</evidence>
<proteinExistence type="predicted"/>
<dbReference type="Proteomes" id="UP000639643">
    <property type="component" value="Unassembled WGS sequence"/>
</dbReference>
<protein>
    <submittedName>
        <fullName evidence="2">Uncharacterized protein</fullName>
    </submittedName>
</protein>
<dbReference type="EMBL" id="WIGM01000080">
    <property type="protein sequence ID" value="KAF6842174.1"/>
    <property type="molecule type" value="Genomic_DNA"/>
</dbReference>
<feature type="region of interest" description="Disordered" evidence="1">
    <location>
        <begin position="135"/>
        <end position="161"/>
    </location>
</feature>